<protein>
    <submittedName>
        <fullName evidence="1">Uncharacterized protein</fullName>
    </submittedName>
</protein>
<evidence type="ECO:0000313" key="1">
    <source>
        <dbReference type="EMBL" id="GLS20990.1"/>
    </source>
</evidence>
<reference evidence="2" key="1">
    <citation type="journal article" date="2019" name="Int. J. Syst. Evol. Microbiol.">
        <title>The Global Catalogue of Microorganisms (GCM) 10K type strain sequencing project: providing services to taxonomists for standard genome sequencing and annotation.</title>
        <authorList>
            <consortium name="The Broad Institute Genomics Platform"/>
            <consortium name="The Broad Institute Genome Sequencing Center for Infectious Disease"/>
            <person name="Wu L."/>
            <person name="Ma J."/>
        </authorList>
    </citation>
    <scope>NUCLEOTIDE SEQUENCE [LARGE SCALE GENOMIC DNA]</scope>
    <source>
        <strain evidence="2">NBRC 101365</strain>
    </source>
</reference>
<gene>
    <name evidence="1" type="ORF">GCM10007874_40070</name>
</gene>
<proteinExistence type="predicted"/>
<sequence>MKREDYLRISGLFEEFDELELTLKEAQQDPEFKLIYMTQSNRPAERIVRSQVTALLVTHLREIIAAEISRVKSALKDYGAELPDDIAA</sequence>
<dbReference type="Proteomes" id="UP001156882">
    <property type="component" value="Unassembled WGS sequence"/>
</dbReference>
<organism evidence="1 2">
    <name type="scientific">Labrys miyagiensis</name>
    <dbReference type="NCBI Taxonomy" id="346912"/>
    <lineage>
        <taxon>Bacteria</taxon>
        <taxon>Pseudomonadati</taxon>
        <taxon>Pseudomonadota</taxon>
        <taxon>Alphaproteobacteria</taxon>
        <taxon>Hyphomicrobiales</taxon>
        <taxon>Xanthobacteraceae</taxon>
        <taxon>Labrys</taxon>
    </lineage>
</organism>
<accession>A0ABQ6CLE7</accession>
<comment type="caution">
    <text evidence="1">The sequence shown here is derived from an EMBL/GenBank/DDBJ whole genome shotgun (WGS) entry which is preliminary data.</text>
</comment>
<keyword evidence="2" id="KW-1185">Reference proteome</keyword>
<evidence type="ECO:0000313" key="2">
    <source>
        <dbReference type="Proteomes" id="UP001156882"/>
    </source>
</evidence>
<name>A0ABQ6CLE7_9HYPH</name>
<dbReference type="EMBL" id="BSPC01000038">
    <property type="protein sequence ID" value="GLS20990.1"/>
    <property type="molecule type" value="Genomic_DNA"/>
</dbReference>
<dbReference type="RefSeq" id="WP_284314062.1">
    <property type="nucleotide sequence ID" value="NZ_BSPC01000038.1"/>
</dbReference>